<dbReference type="PANTHER" id="PTHR33744">
    <property type="entry name" value="CARBOHYDRATE DIACID REGULATOR"/>
    <property type="match status" value="1"/>
</dbReference>
<dbReference type="InterPro" id="IPR042070">
    <property type="entry name" value="PucR_C-HTH_sf"/>
</dbReference>
<gene>
    <name evidence="5" type="ORF">AB0H72_35150</name>
</gene>
<feature type="domain" description="PucR C-terminal helix-turn-helix" evidence="2">
    <location>
        <begin position="361"/>
        <end position="417"/>
    </location>
</feature>
<evidence type="ECO:0000256" key="1">
    <source>
        <dbReference type="ARBA" id="ARBA00006754"/>
    </source>
</evidence>
<keyword evidence="6" id="KW-1185">Reference proteome</keyword>
<name>A0ABV3FJX6_9NOCA</name>
<feature type="domain" description="CdaR GGDEF-like" evidence="4">
    <location>
        <begin position="189"/>
        <end position="309"/>
    </location>
</feature>
<dbReference type="RefSeq" id="WP_357988218.1">
    <property type="nucleotide sequence ID" value="NZ_JBFAIH010000042.1"/>
</dbReference>
<dbReference type="InterPro" id="IPR025751">
    <property type="entry name" value="RsbRD_N_dom"/>
</dbReference>
<dbReference type="InterPro" id="IPR051448">
    <property type="entry name" value="CdaR-like_regulators"/>
</dbReference>
<dbReference type="Gene3D" id="1.10.10.2840">
    <property type="entry name" value="PucR C-terminal helix-turn-helix domain"/>
    <property type="match status" value="1"/>
</dbReference>
<reference evidence="5 6" key="1">
    <citation type="submission" date="2024-06" db="EMBL/GenBank/DDBJ databases">
        <title>The Natural Products Discovery Center: Release of the First 8490 Sequenced Strains for Exploring Actinobacteria Biosynthetic Diversity.</title>
        <authorList>
            <person name="Kalkreuter E."/>
            <person name="Kautsar S.A."/>
            <person name="Yang D."/>
            <person name="Bader C.D."/>
            <person name="Teijaro C.N."/>
            <person name="Fluegel L."/>
            <person name="Davis C.M."/>
            <person name="Simpson J.R."/>
            <person name="Lauterbach L."/>
            <person name="Steele A.D."/>
            <person name="Gui C."/>
            <person name="Meng S."/>
            <person name="Li G."/>
            <person name="Viehrig K."/>
            <person name="Ye F."/>
            <person name="Su P."/>
            <person name="Kiefer A.F."/>
            <person name="Nichols A."/>
            <person name="Cepeda A.J."/>
            <person name="Yan W."/>
            <person name="Fan B."/>
            <person name="Jiang Y."/>
            <person name="Adhikari A."/>
            <person name="Zheng C.-J."/>
            <person name="Schuster L."/>
            <person name="Cowan T.M."/>
            <person name="Smanski M.J."/>
            <person name="Chevrette M.G."/>
            <person name="De Carvalho L.P.S."/>
            <person name="Shen B."/>
        </authorList>
    </citation>
    <scope>NUCLEOTIDE SEQUENCE [LARGE SCALE GENOMIC DNA]</scope>
    <source>
        <strain evidence="5 6">NPDC050671</strain>
    </source>
</reference>
<evidence type="ECO:0000313" key="6">
    <source>
        <dbReference type="Proteomes" id="UP001551658"/>
    </source>
</evidence>
<proteinExistence type="inferred from homology"/>
<evidence type="ECO:0000313" key="5">
    <source>
        <dbReference type="EMBL" id="MEV0367935.1"/>
    </source>
</evidence>
<dbReference type="Proteomes" id="UP001551658">
    <property type="component" value="Unassembled WGS sequence"/>
</dbReference>
<protein>
    <submittedName>
        <fullName evidence="5">Helix-turn-helix domain-containing protein</fullName>
    </submittedName>
</protein>
<comment type="caution">
    <text evidence="5">The sequence shown here is derived from an EMBL/GenBank/DDBJ whole genome shotgun (WGS) entry which is preliminary data.</text>
</comment>
<sequence length="435" mass="47572">MEGGKLSAEQLQHRARARVAETARTMGAELPRLGNMLHTEIAESISELRGDNVILELLRASTESNVETFLHVVQHDIRVGEVLPPSAAIEYARRLAQRGIPTNALLRAYRIGHNRVLDWVVAEVARHESDREVALAAAQILQTTTFSYVDRVAEQVVAEYESERERWLANRNTVRAAMLASVLSGRDYDLGTAESALGYGLRRHHLGIVVWAAESESTLSELRRLESLVAAIGESLGAAGQALFLPQDRSLAWCWIPLGRSVDDHRLDLAAIRSLTESTGPSVRVALGRPHAAAPGFRTTHQEAQRAHAVAAAAGNIQVITFDDPGVQICSILARDLESTRSLVAATLGRLARDEENTAQLRSTLLAFLQAKSSYVGAAEVLHLHKNTVKYRVDKAIEARGIPLDEDRLNLELALTACRWLGPAVLPRPAGRLQA</sequence>
<evidence type="ECO:0000259" key="3">
    <source>
        <dbReference type="Pfam" id="PF14361"/>
    </source>
</evidence>
<dbReference type="InterPro" id="IPR025736">
    <property type="entry name" value="PucR_C-HTH_dom"/>
</dbReference>
<comment type="similarity">
    <text evidence="1">Belongs to the CdaR family.</text>
</comment>
<dbReference type="Pfam" id="PF14361">
    <property type="entry name" value="RsbRD_N"/>
    <property type="match status" value="1"/>
</dbReference>
<accession>A0ABV3FJX6</accession>
<dbReference type="Pfam" id="PF13556">
    <property type="entry name" value="HTH_30"/>
    <property type="match status" value="1"/>
</dbReference>
<evidence type="ECO:0000259" key="2">
    <source>
        <dbReference type="Pfam" id="PF13556"/>
    </source>
</evidence>
<organism evidence="5 6">
    <name type="scientific">Nocardia fusca</name>
    <dbReference type="NCBI Taxonomy" id="941183"/>
    <lineage>
        <taxon>Bacteria</taxon>
        <taxon>Bacillati</taxon>
        <taxon>Actinomycetota</taxon>
        <taxon>Actinomycetes</taxon>
        <taxon>Mycobacteriales</taxon>
        <taxon>Nocardiaceae</taxon>
        <taxon>Nocardia</taxon>
    </lineage>
</organism>
<dbReference type="EMBL" id="JBFAIH010000042">
    <property type="protein sequence ID" value="MEV0367935.1"/>
    <property type="molecule type" value="Genomic_DNA"/>
</dbReference>
<dbReference type="PANTHER" id="PTHR33744:SF1">
    <property type="entry name" value="DNA-BINDING TRANSCRIPTIONAL ACTIVATOR ADER"/>
    <property type="match status" value="1"/>
</dbReference>
<feature type="domain" description="RsbT co-antagonist protein RsbRD N-terminal" evidence="3">
    <location>
        <begin position="37"/>
        <end position="175"/>
    </location>
</feature>
<dbReference type="Pfam" id="PF17853">
    <property type="entry name" value="GGDEF_2"/>
    <property type="match status" value="1"/>
</dbReference>
<evidence type="ECO:0000259" key="4">
    <source>
        <dbReference type="Pfam" id="PF17853"/>
    </source>
</evidence>
<dbReference type="InterPro" id="IPR041522">
    <property type="entry name" value="CdaR_GGDEF"/>
</dbReference>